<dbReference type="GO" id="GO:0004333">
    <property type="term" value="F:fumarate hydratase activity"/>
    <property type="evidence" value="ECO:0007669"/>
    <property type="project" value="UniProtKB-EC"/>
</dbReference>
<dbReference type="EC" id="4.2.1.2" evidence="2"/>
<organism evidence="2 3">
    <name type="scientific">Rodentibacter pneumotropicus</name>
    <dbReference type="NCBI Taxonomy" id="758"/>
    <lineage>
        <taxon>Bacteria</taxon>
        <taxon>Pseudomonadati</taxon>
        <taxon>Pseudomonadota</taxon>
        <taxon>Gammaproteobacteria</taxon>
        <taxon>Pasteurellales</taxon>
        <taxon>Pasteurellaceae</taxon>
        <taxon>Rodentibacter</taxon>
    </lineage>
</organism>
<accession>A0A448MR98</accession>
<gene>
    <name evidence="2" type="primary">fumC_3</name>
    <name evidence="2" type="ORF">NCTC8284_02866</name>
</gene>
<evidence type="ECO:0000313" key="2">
    <source>
        <dbReference type="EMBL" id="VEH67669.1"/>
    </source>
</evidence>
<evidence type="ECO:0000259" key="1">
    <source>
        <dbReference type="Pfam" id="PF00206"/>
    </source>
</evidence>
<dbReference type="InterPro" id="IPR008948">
    <property type="entry name" value="L-Aspartase-like"/>
</dbReference>
<dbReference type="Gene3D" id="1.20.200.10">
    <property type="entry name" value="Fumarase/aspartase (Central domain)"/>
    <property type="match status" value="1"/>
</dbReference>
<dbReference type="AlphaFoldDB" id="A0A448MR98"/>
<dbReference type="KEGG" id="rpne:NCTC8284_02866"/>
<dbReference type="SUPFAM" id="SSF48557">
    <property type="entry name" value="L-aspartase-like"/>
    <property type="match status" value="1"/>
</dbReference>
<feature type="domain" description="Fumarate lyase N-terminal" evidence="1">
    <location>
        <begin position="2"/>
        <end position="33"/>
    </location>
</feature>
<dbReference type="Pfam" id="PF00206">
    <property type="entry name" value="Lyase_1"/>
    <property type="match status" value="1"/>
</dbReference>
<evidence type="ECO:0000313" key="3">
    <source>
        <dbReference type="Proteomes" id="UP000278733"/>
    </source>
</evidence>
<name>A0A448MR98_9PAST</name>
<dbReference type="InterPro" id="IPR022761">
    <property type="entry name" value="Fumarate_lyase_N"/>
</dbReference>
<protein>
    <submittedName>
        <fullName evidence="2">Fumarate hydratase class II</fullName>
        <ecNumber evidence="2">4.2.1.2</ecNumber>
    </submittedName>
</protein>
<keyword evidence="2" id="KW-0456">Lyase</keyword>
<sequence length="40" mass="4495">MKIGRTHLMDATPLTLGQEFSAYATQLDFGLRALKILFLI</sequence>
<proteinExistence type="predicted"/>
<reference evidence="2 3" key="1">
    <citation type="submission" date="2018-12" db="EMBL/GenBank/DDBJ databases">
        <authorList>
            <consortium name="Pathogen Informatics"/>
        </authorList>
    </citation>
    <scope>NUCLEOTIDE SEQUENCE [LARGE SCALE GENOMIC DNA]</scope>
    <source>
        <strain evidence="2 3">NCTC8284</strain>
    </source>
</reference>
<dbReference type="Proteomes" id="UP000278733">
    <property type="component" value="Chromosome"/>
</dbReference>
<dbReference type="EMBL" id="LR134405">
    <property type="protein sequence ID" value="VEH67669.1"/>
    <property type="molecule type" value="Genomic_DNA"/>
</dbReference>